<dbReference type="InterPro" id="IPR036866">
    <property type="entry name" value="RibonucZ/Hydroxyglut_hydro"/>
</dbReference>
<dbReference type="Gene3D" id="3.60.15.10">
    <property type="entry name" value="Ribonuclease Z/Hydroxyacylglutathione hydrolase-like"/>
    <property type="match status" value="1"/>
</dbReference>
<dbReference type="SUPFAM" id="SSF56281">
    <property type="entry name" value="Metallo-hydrolase/oxidoreductase"/>
    <property type="match status" value="1"/>
</dbReference>
<name>A0A644Y295_9ZZZZ</name>
<accession>A0A644Y295</accession>
<evidence type="ECO:0000259" key="1">
    <source>
        <dbReference type="Pfam" id="PF00753"/>
    </source>
</evidence>
<comment type="caution">
    <text evidence="2">The sequence shown here is derived from an EMBL/GenBank/DDBJ whole genome shotgun (WGS) entry which is preliminary data.</text>
</comment>
<dbReference type="EMBL" id="VSSQ01003857">
    <property type="protein sequence ID" value="MPM22660.1"/>
    <property type="molecule type" value="Genomic_DNA"/>
</dbReference>
<gene>
    <name evidence="2" type="ORF">SDC9_69118</name>
</gene>
<dbReference type="AlphaFoldDB" id="A0A644Y295"/>
<dbReference type="Pfam" id="PF00753">
    <property type="entry name" value="Lactamase_B"/>
    <property type="match status" value="1"/>
</dbReference>
<evidence type="ECO:0000313" key="2">
    <source>
        <dbReference type="EMBL" id="MPM22660.1"/>
    </source>
</evidence>
<organism evidence="2">
    <name type="scientific">bioreactor metagenome</name>
    <dbReference type="NCBI Taxonomy" id="1076179"/>
    <lineage>
        <taxon>unclassified sequences</taxon>
        <taxon>metagenomes</taxon>
        <taxon>ecological metagenomes</taxon>
    </lineage>
</organism>
<protein>
    <recommendedName>
        <fullName evidence="1">Metallo-beta-lactamase domain-containing protein</fullName>
    </recommendedName>
</protein>
<proteinExistence type="predicted"/>
<sequence length="88" mass="9590">MSVGEILPFLGGLEILDTKGHTPGHLSLWSESTRTLFAGDSIKVRGKNLLPSSGANTWDDALAIQAFEMQIALKPDRIYAGHGVWLRD</sequence>
<reference evidence="2" key="1">
    <citation type="submission" date="2019-08" db="EMBL/GenBank/DDBJ databases">
        <authorList>
            <person name="Kucharzyk K."/>
            <person name="Murdoch R.W."/>
            <person name="Higgins S."/>
            <person name="Loffler F."/>
        </authorList>
    </citation>
    <scope>NUCLEOTIDE SEQUENCE</scope>
</reference>
<feature type="domain" description="Metallo-beta-lactamase" evidence="1">
    <location>
        <begin position="5"/>
        <end position="82"/>
    </location>
</feature>
<dbReference type="InterPro" id="IPR001279">
    <property type="entry name" value="Metallo-B-lactamas"/>
</dbReference>